<gene>
    <name evidence="1" type="primary">orf144</name>
</gene>
<reference evidence="1" key="1">
    <citation type="submission" date="2019-04" db="EMBL/GenBank/DDBJ databases">
        <authorList>
            <person name="Yu Z."/>
            <person name="Deng C."/>
        </authorList>
    </citation>
    <scope>NUCLEOTIDE SEQUENCE</scope>
</reference>
<name>A0A4Y5MV12_9PEZI</name>
<sequence>MEQINKNYHPYFVTDFSYVSHKQKLIRKYGKKFHHLVEEQDDDDEFTSAEDCFFIDIRKSESYKAISIIEAKKYLIANDLEKIQKIKEKMNTNRIDYSYYSIDLDTAASGGDCIITCYDSELDDSANNISLPRLSENLTLKFFT</sequence>
<dbReference type="GeneID" id="40512576"/>
<keyword evidence="1" id="KW-0496">Mitochondrion</keyword>
<dbReference type="RefSeq" id="YP_009663688.1">
    <property type="nucleotide sequence ID" value="NC_042947.1"/>
</dbReference>
<geneLocation type="mitochondrion" evidence="1"/>
<accession>A0A4Y5MV12</accession>
<proteinExistence type="predicted"/>
<dbReference type="EMBL" id="MK820634">
    <property type="protein sequence ID" value="QCW06827.1"/>
    <property type="molecule type" value="Genomic_DNA"/>
</dbReference>
<dbReference type="AlphaFoldDB" id="A0A4Y5MV12"/>
<protein>
    <submittedName>
        <fullName evidence="1">Uncharacterized protein</fullName>
    </submittedName>
</protein>
<organism evidence="1">
    <name type="scientific">Dactylella tenuis</name>
    <dbReference type="NCBI Taxonomy" id="383872"/>
    <lineage>
        <taxon>Eukaryota</taxon>
        <taxon>Fungi</taxon>
        <taxon>Dikarya</taxon>
        <taxon>Ascomycota</taxon>
        <taxon>Pezizomycotina</taxon>
        <taxon>Orbiliomycetes</taxon>
        <taxon>Orbiliales</taxon>
        <taxon>Orbiliaceae</taxon>
        <taxon>Dactylella</taxon>
    </lineage>
</organism>
<evidence type="ECO:0000313" key="1">
    <source>
        <dbReference type="EMBL" id="QCW06827.1"/>
    </source>
</evidence>